<evidence type="ECO:0000313" key="2">
    <source>
        <dbReference type="EMBL" id="MBB5018063.1"/>
    </source>
</evidence>
<accession>A0A840MPF6</accession>
<dbReference type="AlphaFoldDB" id="A0A840MPF6"/>
<sequence length="32" mass="3571">MPPKNHSQQTNKKNLQADDPAYLAIQDCGTRS</sequence>
<keyword evidence="3" id="KW-1185">Reference proteome</keyword>
<gene>
    <name evidence="2" type="ORF">HNQ59_001348</name>
</gene>
<name>A0A840MPF6_9PROT</name>
<feature type="region of interest" description="Disordered" evidence="1">
    <location>
        <begin position="1"/>
        <end position="32"/>
    </location>
</feature>
<evidence type="ECO:0000313" key="3">
    <source>
        <dbReference type="Proteomes" id="UP000575898"/>
    </source>
</evidence>
<comment type="caution">
    <text evidence="2">The sequence shown here is derived from an EMBL/GenBank/DDBJ whole genome shotgun (WGS) entry which is preliminary data.</text>
</comment>
<feature type="compositionally biased region" description="Polar residues" evidence="1">
    <location>
        <begin position="1"/>
        <end position="14"/>
    </location>
</feature>
<proteinExistence type="predicted"/>
<dbReference type="EMBL" id="JACHHY010000006">
    <property type="protein sequence ID" value="MBB5018063.1"/>
    <property type="molecule type" value="Genomic_DNA"/>
</dbReference>
<evidence type="ECO:0000256" key="1">
    <source>
        <dbReference type="SAM" id="MobiDB-lite"/>
    </source>
</evidence>
<organism evidence="2 3">
    <name type="scientific">Chitinivorax tropicus</name>
    <dbReference type="NCBI Taxonomy" id="714531"/>
    <lineage>
        <taxon>Bacteria</taxon>
        <taxon>Pseudomonadati</taxon>
        <taxon>Pseudomonadota</taxon>
        <taxon>Betaproteobacteria</taxon>
        <taxon>Chitinivorax</taxon>
    </lineage>
</organism>
<reference evidence="2 3" key="1">
    <citation type="submission" date="2020-08" db="EMBL/GenBank/DDBJ databases">
        <title>Genomic Encyclopedia of Type Strains, Phase IV (KMG-IV): sequencing the most valuable type-strain genomes for metagenomic binning, comparative biology and taxonomic classification.</title>
        <authorList>
            <person name="Goeker M."/>
        </authorList>
    </citation>
    <scope>NUCLEOTIDE SEQUENCE [LARGE SCALE GENOMIC DNA]</scope>
    <source>
        <strain evidence="2 3">DSM 27165</strain>
    </source>
</reference>
<protein>
    <submittedName>
        <fullName evidence="2">Uncharacterized protein</fullName>
    </submittedName>
</protein>
<dbReference type="Proteomes" id="UP000575898">
    <property type="component" value="Unassembled WGS sequence"/>
</dbReference>